<dbReference type="InterPro" id="IPR003789">
    <property type="entry name" value="Asn/Gln_tRNA_amidoTrase-B-like"/>
</dbReference>
<name>A0A7C5YUF4_UNCC3</name>
<dbReference type="EC" id="6.3.5.-" evidence="10"/>
<comment type="catalytic activity">
    <reaction evidence="9 10">
        <text>L-glutamyl-tRNA(Gln) + L-glutamine + ATP + H2O = L-glutaminyl-tRNA(Gln) + L-glutamate + ADP + phosphate + H(+)</text>
        <dbReference type="Rhea" id="RHEA:17521"/>
        <dbReference type="Rhea" id="RHEA-COMP:9681"/>
        <dbReference type="Rhea" id="RHEA-COMP:9684"/>
        <dbReference type="ChEBI" id="CHEBI:15377"/>
        <dbReference type="ChEBI" id="CHEBI:15378"/>
        <dbReference type="ChEBI" id="CHEBI:29985"/>
        <dbReference type="ChEBI" id="CHEBI:30616"/>
        <dbReference type="ChEBI" id="CHEBI:43474"/>
        <dbReference type="ChEBI" id="CHEBI:58359"/>
        <dbReference type="ChEBI" id="CHEBI:78520"/>
        <dbReference type="ChEBI" id="CHEBI:78521"/>
        <dbReference type="ChEBI" id="CHEBI:456216"/>
    </reaction>
</comment>
<evidence type="ECO:0000256" key="6">
    <source>
        <dbReference type="ARBA" id="ARBA00022917"/>
    </source>
</evidence>
<dbReference type="InterPro" id="IPR017959">
    <property type="entry name" value="Asn/Gln-tRNA_amidoTrfase_suB/E"/>
</dbReference>
<comment type="catalytic activity">
    <reaction evidence="8 10">
        <text>L-aspartyl-tRNA(Asn) + L-glutamine + ATP + H2O = L-asparaginyl-tRNA(Asn) + L-glutamate + ADP + phosphate + 2 H(+)</text>
        <dbReference type="Rhea" id="RHEA:14513"/>
        <dbReference type="Rhea" id="RHEA-COMP:9674"/>
        <dbReference type="Rhea" id="RHEA-COMP:9677"/>
        <dbReference type="ChEBI" id="CHEBI:15377"/>
        <dbReference type="ChEBI" id="CHEBI:15378"/>
        <dbReference type="ChEBI" id="CHEBI:29985"/>
        <dbReference type="ChEBI" id="CHEBI:30616"/>
        <dbReference type="ChEBI" id="CHEBI:43474"/>
        <dbReference type="ChEBI" id="CHEBI:58359"/>
        <dbReference type="ChEBI" id="CHEBI:78515"/>
        <dbReference type="ChEBI" id="CHEBI:78516"/>
        <dbReference type="ChEBI" id="CHEBI:456216"/>
    </reaction>
</comment>
<comment type="subunit">
    <text evidence="2 10">Heterotrimer of A, B and C subunits.</text>
</comment>
<dbReference type="InterPro" id="IPR023168">
    <property type="entry name" value="GatB_Yqey_C_2"/>
</dbReference>
<keyword evidence="12" id="KW-0808">Transferase</keyword>
<dbReference type="InterPro" id="IPR004413">
    <property type="entry name" value="GatB"/>
</dbReference>
<dbReference type="Gene3D" id="1.10.150.380">
    <property type="entry name" value="GatB domain, N-terminal subdomain"/>
    <property type="match status" value="1"/>
</dbReference>
<dbReference type="SMART" id="SM00845">
    <property type="entry name" value="GatB_Yqey"/>
    <property type="match status" value="1"/>
</dbReference>
<dbReference type="NCBIfam" id="TIGR00133">
    <property type="entry name" value="gatB"/>
    <property type="match status" value="1"/>
</dbReference>
<dbReference type="InterPro" id="IPR006075">
    <property type="entry name" value="Asn/Gln-tRNA_Trfase_suB/E_cat"/>
</dbReference>
<dbReference type="GO" id="GO:0050567">
    <property type="term" value="F:glutaminyl-tRNA synthase (glutamine-hydrolyzing) activity"/>
    <property type="evidence" value="ECO:0007669"/>
    <property type="project" value="UniProtKB-UniRule"/>
</dbReference>
<dbReference type="GO" id="GO:0005524">
    <property type="term" value="F:ATP binding"/>
    <property type="evidence" value="ECO:0007669"/>
    <property type="project" value="UniProtKB-KW"/>
</dbReference>
<dbReference type="SUPFAM" id="SSF55931">
    <property type="entry name" value="Glutamine synthetase/guanido kinase"/>
    <property type="match status" value="1"/>
</dbReference>
<dbReference type="SUPFAM" id="SSF89095">
    <property type="entry name" value="GatB/YqeY motif"/>
    <property type="match status" value="2"/>
</dbReference>
<dbReference type="NCBIfam" id="NF004014">
    <property type="entry name" value="PRK05477.1-4"/>
    <property type="match status" value="1"/>
</dbReference>
<evidence type="ECO:0000259" key="11">
    <source>
        <dbReference type="SMART" id="SM00845"/>
    </source>
</evidence>
<evidence type="ECO:0000256" key="4">
    <source>
        <dbReference type="ARBA" id="ARBA00022741"/>
    </source>
</evidence>
<evidence type="ECO:0000256" key="10">
    <source>
        <dbReference type="HAMAP-Rule" id="MF_00121"/>
    </source>
</evidence>
<sequence>MFIFVTLKYNSRRVSEFSGYKPIIGVEIHIELKTKSKMFCQCSADYWGKLPNTQTCPVCLGMPGALPVPNKRAIEWTIMIAYALNCRINKEFYFERKHYFYPDLPKGYQITQRARPIGIGGWVEIFGKKFHIEEVHLEEDTGKLIHNDDLTLIDFNRAGVPLVEIVTKPDFEDSEMVKRFLEEIQTIVRYLGVSDADMEKGSMRIEPNISVAKVGERKLPSYKVEVKNINSFNFAKKAIDYEISRQIEILKKGRKPLQETRGFDEKRGITILQRVKEMAADYRYFPEPDIPPFKFTDNQIKEIVKNVPELPFQKVKKYVYIYGVDEKDAYIITRNKEVAEYFEKIIADNRITNTEERGLVRKLASMVVNKRVSLSLSPQDFVKAAIKKMERKKTDLASLRPVIDRILKENVDVIEKIKKGEKGKINYLIGLVMKEIKGQADPKVIREEIERMI</sequence>
<feature type="domain" description="Asn/Gln amidotransferase" evidence="11">
    <location>
        <begin position="340"/>
        <end position="453"/>
    </location>
</feature>
<dbReference type="HAMAP" id="MF_00121">
    <property type="entry name" value="GatB"/>
    <property type="match status" value="1"/>
</dbReference>
<accession>A0A7C5YUF4</accession>
<evidence type="ECO:0000256" key="8">
    <source>
        <dbReference type="ARBA" id="ARBA00047380"/>
    </source>
</evidence>
<protein>
    <recommendedName>
        <fullName evidence="10">Aspartyl/glutamyl-tRNA(Asn/Gln) amidotransferase subunit B</fullName>
        <shortName evidence="10">Asp/Glu-ADT subunit B</shortName>
        <ecNumber evidence="10">6.3.5.-</ecNumber>
    </recommendedName>
</protein>
<dbReference type="Gene3D" id="1.10.10.410">
    <property type="match status" value="1"/>
</dbReference>
<keyword evidence="6 10" id="KW-0648">Protein biosynthesis</keyword>
<evidence type="ECO:0000256" key="5">
    <source>
        <dbReference type="ARBA" id="ARBA00022840"/>
    </source>
</evidence>
<evidence type="ECO:0000256" key="9">
    <source>
        <dbReference type="ARBA" id="ARBA00047913"/>
    </source>
</evidence>
<keyword evidence="5 10" id="KW-0067">ATP-binding</keyword>
<organism evidence="12">
    <name type="scientific">candidate division CPR3 bacterium</name>
    <dbReference type="NCBI Taxonomy" id="2268181"/>
    <lineage>
        <taxon>Bacteria</taxon>
        <taxon>Bacteria division CPR3</taxon>
    </lineage>
</organism>
<dbReference type="InterPro" id="IPR042114">
    <property type="entry name" value="GatB_C_1"/>
</dbReference>
<dbReference type="EMBL" id="DRVY01000021">
    <property type="protein sequence ID" value="HHR92037.1"/>
    <property type="molecule type" value="Genomic_DNA"/>
</dbReference>
<evidence type="ECO:0000256" key="3">
    <source>
        <dbReference type="ARBA" id="ARBA00022598"/>
    </source>
</evidence>
<dbReference type="InterPro" id="IPR018027">
    <property type="entry name" value="Asn/Gln_amidotransferase"/>
</dbReference>
<dbReference type="GO" id="GO:0006412">
    <property type="term" value="P:translation"/>
    <property type="evidence" value="ECO:0007669"/>
    <property type="project" value="UniProtKB-UniRule"/>
</dbReference>
<evidence type="ECO:0000313" key="12">
    <source>
        <dbReference type="EMBL" id="HHR92037.1"/>
    </source>
</evidence>
<comment type="function">
    <text evidence="7 10">Allows the formation of correctly charged Asn-tRNA(Asn) or Gln-tRNA(Gln) through the transamidation of misacylated Asp-tRNA(Asn) or Glu-tRNA(Gln) in organisms which lack either or both of asparaginyl-tRNA or glutaminyl-tRNA synthetases. The reaction takes place in the presence of glutamine and ATP through an activated phospho-Asp-tRNA(Asn) or phospho-Glu-tRNA(Gln).</text>
</comment>
<dbReference type="Pfam" id="PF02934">
    <property type="entry name" value="GatB_N"/>
    <property type="match status" value="1"/>
</dbReference>
<dbReference type="PROSITE" id="PS01234">
    <property type="entry name" value="GATB"/>
    <property type="match status" value="1"/>
</dbReference>
<comment type="similarity">
    <text evidence="1 10">Belongs to the GatB/GatE family. GatB subfamily.</text>
</comment>
<dbReference type="AlphaFoldDB" id="A0A7C5YUF4"/>
<dbReference type="Pfam" id="PF02637">
    <property type="entry name" value="GatB_Yqey"/>
    <property type="match status" value="1"/>
</dbReference>
<gene>
    <name evidence="10 12" type="primary">gatB</name>
    <name evidence="12" type="ORF">ENL96_00795</name>
</gene>
<evidence type="ECO:0000256" key="7">
    <source>
        <dbReference type="ARBA" id="ARBA00024799"/>
    </source>
</evidence>
<dbReference type="NCBIfam" id="NF004012">
    <property type="entry name" value="PRK05477.1-2"/>
    <property type="match status" value="1"/>
</dbReference>
<dbReference type="GO" id="GO:0016740">
    <property type="term" value="F:transferase activity"/>
    <property type="evidence" value="ECO:0007669"/>
    <property type="project" value="UniProtKB-KW"/>
</dbReference>
<comment type="caution">
    <text evidence="12">The sequence shown here is derived from an EMBL/GenBank/DDBJ whole genome shotgun (WGS) entry which is preliminary data.</text>
</comment>
<evidence type="ECO:0000256" key="1">
    <source>
        <dbReference type="ARBA" id="ARBA00005306"/>
    </source>
</evidence>
<dbReference type="InterPro" id="IPR017958">
    <property type="entry name" value="Gln-tRNA_amidoTrfase_suB_CS"/>
</dbReference>
<keyword evidence="3 10" id="KW-0436">Ligase</keyword>
<dbReference type="InterPro" id="IPR014746">
    <property type="entry name" value="Gln_synth/guanido_kin_cat_dom"/>
</dbReference>
<dbReference type="PANTHER" id="PTHR11659">
    <property type="entry name" value="GLUTAMYL-TRNA GLN AMIDOTRANSFERASE SUBUNIT B MITOCHONDRIAL AND PROKARYOTIC PET112-RELATED"/>
    <property type="match status" value="1"/>
</dbReference>
<reference evidence="12" key="1">
    <citation type="journal article" date="2020" name="mSystems">
        <title>Genome- and Community-Level Interaction Insights into Carbon Utilization and Element Cycling Functions of Hydrothermarchaeota in Hydrothermal Sediment.</title>
        <authorList>
            <person name="Zhou Z."/>
            <person name="Liu Y."/>
            <person name="Xu W."/>
            <person name="Pan J."/>
            <person name="Luo Z.H."/>
            <person name="Li M."/>
        </authorList>
    </citation>
    <scope>NUCLEOTIDE SEQUENCE [LARGE SCALE GENOMIC DNA]</scope>
    <source>
        <strain evidence="12">SpSt-1042</strain>
    </source>
</reference>
<proteinExistence type="inferred from homology"/>
<evidence type="ECO:0000256" key="2">
    <source>
        <dbReference type="ARBA" id="ARBA00011123"/>
    </source>
</evidence>
<keyword evidence="4 10" id="KW-0547">Nucleotide-binding</keyword>